<protein>
    <submittedName>
        <fullName evidence="1">Uncharacterized protein</fullName>
    </submittedName>
</protein>
<dbReference type="OrthoDB" id="3466517at2759"/>
<sequence length="359" mass="40552">MAFQRTTFETITVNVDERSAVQFAYTDSGAPLIGDRCYTTIIAIHGMCFAAPVFKRVHALAQDRGIRFVALNRRNYPGSTPYNEEETNVLRDGTKEERDAYLRNRGHEIALFIDRFIEKTDIAPKSTATGGGGIALLAWSAGSGLLTAMTAHADTLPRPVQSRLSSYIRSLIFQESHGTQFGFSVSECEFSIPRLVDHIPNVEERHNMFGQWVSGYFEHGDVSTRDRKVLSWVVPSTKRMGTIYNMTKEEQEEMLCLGYEATLDMLFMTHFGKQLGEVYRKTFFPGGEEPRLFKDLKITYFLGGIGPAFAFDAAWNLEKDVKEAGSKGRRVDVRIVPETNHFTHWDDPEMALDVYLESA</sequence>
<dbReference type="EMBL" id="KN818240">
    <property type="protein sequence ID" value="KIL65771.1"/>
    <property type="molecule type" value="Genomic_DNA"/>
</dbReference>
<organism evidence="1 2">
    <name type="scientific">Amanita muscaria (strain Koide BX008)</name>
    <dbReference type="NCBI Taxonomy" id="946122"/>
    <lineage>
        <taxon>Eukaryota</taxon>
        <taxon>Fungi</taxon>
        <taxon>Dikarya</taxon>
        <taxon>Basidiomycota</taxon>
        <taxon>Agaricomycotina</taxon>
        <taxon>Agaricomycetes</taxon>
        <taxon>Agaricomycetidae</taxon>
        <taxon>Agaricales</taxon>
        <taxon>Pluteineae</taxon>
        <taxon>Amanitaceae</taxon>
        <taxon>Amanita</taxon>
    </lineage>
</organism>
<evidence type="ECO:0000313" key="1">
    <source>
        <dbReference type="EMBL" id="KIL65771.1"/>
    </source>
</evidence>
<dbReference type="SUPFAM" id="SSF53474">
    <property type="entry name" value="alpha/beta-Hydrolases"/>
    <property type="match status" value="1"/>
</dbReference>
<dbReference type="HOGENOM" id="CLU_045014_0_0_1"/>
<reference evidence="1 2" key="1">
    <citation type="submission" date="2014-04" db="EMBL/GenBank/DDBJ databases">
        <title>Evolutionary Origins and Diversification of the Mycorrhizal Mutualists.</title>
        <authorList>
            <consortium name="DOE Joint Genome Institute"/>
            <consortium name="Mycorrhizal Genomics Consortium"/>
            <person name="Kohler A."/>
            <person name="Kuo A."/>
            <person name="Nagy L.G."/>
            <person name="Floudas D."/>
            <person name="Copeland A."/>
            <person name="Barry K.W."/>
            <person name="Cichocki N."/>
            <person name="Veneault-Fourrey C."/>
            <person name="LaButti K."/>
            <person name="Lindquist E.A."/>
            <person name="Lipzen A."/>
            <person name="Lundell T."/>
            <person name="Morin E."/>
            <person name="Murat C."/>
            <person name="Riley R."/>
            <person name="Ohm R."/>
            <person name="Sun H."/>
            <person name="Tunlid A."/>
            <person name="Henrissat B."/>
            <person name="Grigoriev I.V."/>
            <person name="Hibbett D.S."/>
            <person name="Martin F."/>
        </authorList>
    </citation>
    <scope>NUCLEOTIDE SEQUENCE [LARGE SCALE GENOMIC DNA]</scope>
    <source>
        <strain evidence="1 2">Koide BX008</strain>
    </source>
</reference>
<dbReference type="InParanoid" id="A0A0C2X8Y0"/>
<accession>A0A0C2X8Y0</accession>
<keyword evidence="2" id="KW-1185">Reference proteome</keyword>
<dbReference type="Gene3D" id="3.40.50.1820">
    <property type="entry name" value="alpha/beta hydrolase"/>
    <property type="match status" value="1"/>
</dbReference>
<dbReference type="InterPro" id="IPR029058">
    <property type="entry name" value="AB_hydrolase_fold"/>
</dbReference>
<name>A0A0C2X8Y0_AMAMK</name>
<gene>
    <name evidence="1" type="ORF">M378DRAFT_161788</name>
</gene>
<dbReference type="AlphaFoldDB" id="A0A0C2X8Y0"/>
<proteinExistence type="predicted"/>
<dbReference type="Proteomes" id="UP000054549">
    <property type="component" value="Unassembled WGS sequence"/>
</dbReference>
<evidence type="ECO:0000313" key="2">
    <source>
        <dbReference type="Proteomes" id="UP000054549"/>
    </source>
</evidence>